<gene>
    <name evidence="2" type="ORF">AAFF_G00112600</name>
</gene>
<dbReference type="AlphaFoldDB" id="A0AAD7RTK2"/>
<keyword evidence="1" id="KW-1133">Transmembrane helix</keyword>
<name>A0AAD7RTK2_9TELE</name>
<proteinExistence type="predicted"/>
<dbReference type="Proteomes" id="UP001221898">
    <property type="component" value="Unassembled WGS sequence"/>
</dbReference>
<sequence>MPKSYPLYASYFNIDKEYPFALRTDVWQDLLSILIPVKMTAHPWLSKMMFCCGFIVGYGLCLVAISLLREIHSTQWRRYLVTLYSAPTADSDPTPPVTGPNTNPSYPSGQLCWVVATQKKLYSRCIHICTERYLRQADRLLKAGNNTFVIVENMRPTLSQLWRLRTYVRQGYMTSGVGYMLSREMTQLYIGASQQLICKGCSDGLLPRQRHSQPVERNDLPNAVTADPVFPKGFTTKMFIRFSHYPYKVLMKPVNMQKMEYFPY</sequence>
<keyword evidence="1" id="KW-0472">Membrane</keyword>
<evidence type="ECO:0000313" key="2">
    <source>
        <dbReference type="EMBL" id="KAJ8389975.1"/>
    </source>
</evidence>
<comment type="caution">
    <text evidence="2">The sequence shown here is derived from an EMBL/GenBank/DDBJ whole genome shotgun (WGS) entry which is preliminary data.</text>
</comment>
<organism evidence="2 3">
    <name type="scientific">Aldrovandia affinis</name>
    <dbReference type="NCBI Taxonomy" id="143900"/>
    <lineage>
        <taxon>Eukaryota</taxon>
        <taxon>Metazoa</taxon>
        <taxon>Chordata</taxon>
        <taxon>Craniata</taxon>
        <taxon>Vertebrata</taxon>
        <taxon>Euteleostomi</taxon>
        <taxon>Actinopterygii</taxon>
        <taxon>Neopterygii</taxon>
        <taxon>Teleostei</taxon>
        <taxon>Notacanthiformes</taxon>
        <taxon>Halosauridae</taxon>
        <taxon>Aldrovandia</taxon>
    </lineage>
</organism>
<evidence type="ECO:0000313" key="3">
    <source>
        <dbReference type="Proteomes" id="UP001221898"/>
    </source>
</evidence>
<dbReference type="EMBL" id="JAINUG010000176">
    <property type="protein sequence ID" value="KAJ8389975.1"/>
    <property type="molecule type" value="Genomic_DNA"/>
</dbReference>
<protein>
    <submittedName>
        <fullName evidence="2">Uncharacterized protein</fullName>
    </submittedName>
</protein>
<evidence type="ECO:0000256" key="1">
    <source>
        <dbReference type="SAM" id="Phobius"/>
    </source>
</evidence>
<keyword evidence="3" id="KW-1185">Reference proteome</keyword>
<keyword evidence="1" id="KW-0812">Transmembrane</keyword>
<accession>A0AAD7RTK2</accession>
<feature type="transmembrane region" description="Helical" evidence="1">
    <location>
        <begin position="44"/>
        <end position="68"/>
    </location>
</feature>
<reference evidence="2" key="1">
    <citation type="journal article" date="2023" name="Science">
        <title>Genome structures resolve the early diversification of teleost fishes.</title>
        <authorList>
            <person name="Parey E."/>
            <person name="Louis A."/>
            <person name="Montfort J."/>
            <person name="Bouchez O."/>
            <person name="Roques C."/>
            <person name="Iampietro C."/>
            <person name="Lluch J."/>
            <person name="Castinel A."/>
            <person name="Donnadieu C."/>
            <person name="Desvignes T."/>
            <person name="Floi Bucao C."/>
            <person name="Jouanno E."/>
            <person name="Wen M."/>
            <person name="Mejri S."/>
            <person name="Dirks R."/>
            <person name="Jansen H."/>
            <person name="Henkel C."/>
            <person name="Chen W.J."/>
            <person name="Zahm M."/>
            <person name="Cabau C."/>
            <person name="Klopp C."/>
            <person name="Thompson A.W."/>
            <person name="Robinson-Rechavi M."/>
            <person name="Braasch I."/>
            <person name="Lecointre G."/>
            <person name="Bobe J."/>
            <person name="Postlethwait J.H."/>
            <person name="Berthelot C."/>
            <person name="Roest Crollius H."/>
            <person name="Guiguen Y."/>
        </authorList>
    </citation>
    <scope>NUCLEOTIDE SEQUENCE</scope>
    <source>
        <strain evidence="2">NC1722</strain>
    </source>
</reference>